<keyword evidence="1" id="KW-0732">Signal</keyword>
<organism evidence="2 3">
    <name type="scientific">Streptomyces yunnanensis</name>
    <dbReference type="NCBI Taxonomy" id="156453"/>
    <lineage>
        <taxon>Bacteria</taxon>
        <taxon>Bacillati</taxon>
        <taxon>Actinomycetota</taxon>
        <taxon>Actinomycetes</taxon>
        <taxon>Kitasatosporales</taxon>
        <taxon>Streptomycetaceae</taxon>
        <taxon>Streptomyces</taxon>
    </lineage>
</organism>
<evidence type="ECO:0000313" key="2">
    <source>
        <dbReference type="EMBL" id="WEB41178.1"/>
    </source>
</evidence>
<proteinExistence type="predicted"/>
<feature type="signal peptide" evidence="1">
    <location>
        <begin position="1"/>
        <end position="27"/>
    </location>
</feature>
<dbReference type="EMBL" id="CP095749">
    <property type="protein sequence ID" value="WEB41178.1"/>
    <property type="molecule type" value="Genomic_DNA"/>
</dbReference>
<dbReference type="Proteomes" id="UP001218629">
    <property type="component" value="Chromosome"/>
</dbReference>
<gene>
    <name evidence="2" type="ORF">MOV08_19115</name>
</gene>
<dbReference type="RefSeq" id="WP_039634171.1">
    <property type="nucleotide sequence ID" value="NZ_CP095749.1"/>
</dbReference>
<name>A0ABY8A8Q6_9ACTN</name>
<accession>A0ABY8A8Q6</accession>
<evidence type="ECO:0000313" key="3">
    <source>
        <dbReference type="Proteomes" id="UP001218629"/>
    </source>
</evidence>
<reference evidence="2 3" key="1">
    <citation type="submission" date="2022-03" db="EMBL/GenBank/DDBJ databases">
        <title>Streptomyces yunnanensis P86,complete genome.</title>
        <authorList>
            <person name="Chen S."/>
            <person name="Zhang Q."/>
        </authorList>
    </citation>
    <scope>NUCLEOTIDE SEQUENCE [LARGE SCALE GENOMIC DNA]</scope>
    <source>
        <strain evidence="2 3">P86</strain>
    </source>
</reference>
<sequence length="108" mass="11357">MKRITMAAGVAVAGAMLAVSAQAGAQAAPLPRTTVADAAAVTPSAAQGDWNPPAGYTLERSFLGDGASCRKEGDAGVAAGKWHQYVCHEQMVKLTDTWMLFQFLYVKK</sequence>
<evidence type="ECO:0000256" key="1">
    <source>
        <dbReference type="SAM" id="SignalP"/>
    </source>
</evidence>
<protein>
    <submittedName>
        <fullName evidence="2">Uncharacterized protein</fullName>
    </submittedName>
</protein>
<keyword evidence="3" id="KW-1185">Reference proteome</keyword>
<feature type="chain" id="PRO_5047549095" evidence="1">
    <location>
        <begin position="28"/>
        <end position="108"/>
    </location>
</feature>